<dbReference type="GeneID" id="106176956"/>
<dbReference type="RefSeq" id="XP_013415002.1">
    <property type="nucleotide sequence ID" value="XM_013559548.1"/>
</dbReference>
<evidence type="ECO:0000256" key="2">
    <source>
        <dbReference type="PIRSR" id="PIRSR001220-2"/>
    </source>
</evidence>
<dbReference type="PIRSF" id="PIRSF500176">
    <property type="entry name" value="L_ASNase"/>
    <property type="match status" value="1"/>
</dbReference>
<feature type="binding site" evidence="2">
    <location>
        <position position="56"/>
    </location>
    <ligand>
        <name>substrate</name>
    </ligand>
</feature>
<proteinExistence type="predicted"/>
<dbReference type="KEGG" id="lak:106176956"/>
<evidence type="ECO:0000313" key="5">
    <source>
        <dbReference type="RefSeq" id="XP_013415002.1"/>
    </source>
</evidence>
<dbReference type="PIRSF" id="PIRSF001220">
    <property type="entry name" value="L-ASNase_gatD"/>
    <property type="match status" value="1"/>
</dbReference>
<keyword evidence="4" id="KW-1185">Reference proteome</keyword>
<feature type="binding site" evidence="2">
    <location>
        <begin position="85"/>
        <end position="86"/>
    </location>
    <ligand>
        <name>substrate</name>
    </ligand>
</feature>
<dbReference type="InterPro" id="IPR006034">
    <property type="entry name" value="Asparaginase/glutaminase-like"/>
</dbReference>
<dbReference type="Proteomes" id="UP000085678">
    <property type="component" value="Unplaced"/>
</dbReference>
<dbReference type="STRING" id="7574.A0A1S3JXG7"/>
<protein>
    <submittedName>
        <fullName evidence="5">L-asparaginase 1</fullName>
    </submittedName>
</protein>
<feature type="active site" description="O-isoaspartyl threonine intermediate" evidence="1">
    <location>
        <position position="12"/>
    </location>
</feature>
<dbReference type="PROSITE" id="PS51732">
    <property type="entry name" value="ASN_GLN_ASE_3"/>
    <property type="match status" value="1"/>
</dbReference>
<dbReference type="InParanoid" id="A0A1S3JXG7"/>
<evidence type="ECO:0000313" key="4">
    <source>
        <dbReference type="Proteomes" id="UP000085678"/>
    </source>
</evidence>
<dbReference type="OMA" id="PGVYVAM"/>
<dbReference type="OrthoDB" id="542841at2759"/>
<dbReference type="Gene3D" id="3.40.50.1170">
    <property type="entry name" value="L-asparaginase, N-terminal domain"/>
    <property type="match status" value="1"/>
</dbReference>
<dbReference type="InterPro" id="IPR037152">
    <property type="entry name" value="L-asparaginase_N_sf"/>
</dbReference>
<sequence length="172" mass="19124">MSTILAIQTGGTIDKDYPRTLGGYAFEICEPAVERMFNKIQTNFQITYQTVCRKDSQDITDEDRSNIFLACREAPQSKILITHGTDTMIETAEYLARKEDLSHKVIVITGSFKPDTFKDSDAEFNVGVAIGALQCLNGQGVYIAMNGCVYSWKAVQRDAVTGKFVSKGEKMK</sequence>
<dbReference type="PRINTS" id="PR00139">
    <property type="entry name" value="ASNGLNASE"/>
</dbReference>
<dbReference type="SUPFAM" id="SSF53774">
    <property type="entry name" value="Glutaminase/Asparaginase"/>
    <property type="match status" value="1"/>
</dbReference>
<reference evidence="5" key="1">
    <citation type="submission" date="2025-08" db="UniProtKB">
        <authorList>
            <consortium name="RefSeq"/>
        </authorList>
    </citation>
    <scope>IDENTIFICATION</scope>
    <source>
        <tissue evidence="5">Gonads</tissue>
    </source>
</reference>
<name>A0A1S3JXG7_LINAN</name>
<dbReference type="InterPro" id="IPR027474">
    <property type="entry name" value="L-asparaginase_N"/>
</dbReference>
<dbReference type="AlphaFoldDB" id="A0A1S3JXG7"/>
<evidence type="ECO:0000259" key="3">
    <source>
        <dbReference type="Pfam" id="PF00710"/>
    </source>
</evidence>
<evidence type="ECO:0000256" key="1">
    <source>
        <dbReference type="PIRSR" id="PIRSR001220-1"/>
    </source>
</evidence>
<gene>
    <name evidence="5" type="primary">LOC106176956</name>
</gene>
<organism evidence="4 5">
    <name type="scientific">Lingula anatina</name>
    <name type="common">Brachiopod</name>
    <name type="synonym">Lingula unguis</name>
    <dbReference type="NCBI Taxonomy" id="7574"/>
    <lineage>
        <taxon>Eukaryota</taxon>
        <taxon>Metazoa</taxon>
        <taxon>Spiralia</taxon>
        <taxon>Lophotrochozoa</taxon>
        <taxon>Brachiopoda</taxon>
        <taxon>Linguliformea</taxon>
        <taxon>Lingulata</taxon>
        <taxon>Lingulida</taxon>
        <taxon>Linguloidea</taxon>
        <taxon>Lingulidae</taxon>
        <taxon>Lingula</taxon>
    </lineage>
</organism>
<dbReference type="InterPro" id="IPR036152">
    <property type="entry name" value="Asp/glu_Ase-like_sf"/>
</dbReference>
<accession>A0A1S3JXG7</accession>
<dbReference type="SMR" id="A0A1S3JXG7"/>
<feature type="domain" description="L-asparaginase N-terminal" evidence="3">
    <location>
        <begin position="4"/>
        <end position="155"/>
    </location>
</feature>
<dbReference type="Pfam" id="PF00710">
    <property type="entry name" value="Asparaginase"/>
    <property type="match status" value="1"/>
</dbReference>
<dbReference type="GO" id="GO:0004067">
    <property type="term" value="F:asparaginase activity"/>
    <property type="evidence" value="ECO:0007669"/>
    <property type="project" value="UniProtKB-UniRule"/>
</dbReference>